<dbReference type="Proteomes" id="UP000015100">
    <property type="component" value="Unassembled WGS sequence"/>
</dbReference>
<reference evidence="3" key="2">
    <citation type="submission" date="2013-04" db="EMBL/GenBank/DDBJ databases">
        <title>Genomic mechanisms accounting for the adaptation to parasitism in nematode-trapping fungi.</title>
        <authorList>
            <person name="Ahren D.G."/>
        </authorList>
    </citation>
    <scope>NUCLEOTIDE SEQUENCE [LARGE SCALE GENOMIC DNA]</scope>
    <source>
        <strain evidence="3">CBS 200.50</strain>
    </source>
</reference>
<dbReference type="HOGENOM" id="CLU_1618950_0_0_1"/>
<organism evidence="2 3">
    <name type="scientific">Dactylellina haptotyla (strain CBS 200.50)</name>
    <name type="common">Nematode-trapping fungus</name>
    <name type="synonym">Monacrosporium haptotylum</name>
    <dbReference type="NCBI Taxonomy" id="1284197"/>
    <lineage>
        <taxon>Eukaryota</taxon>
        <taxon>Fungi</taxon>
        <taxon>Dikarya</taxon>
        <taxon>Ascomycota</taxon>
        <taxon>Pezizomycotina</taxon>
        <taxon>Orbiliomycetes</taxon>
        <taxon>Orbiliales</taxon>
        <taxon>Orbiliaceae</taxon>
        <taxon>Dactylellina</taxon>
    </lineage>
</organism>
<comment type="caution">
    <text evidence="2">The sequence shown here is derived from an EMBL/GenBank/DDBJ whole genome shotgun (WGS) entry which is preliminary data.</text>
</comment>
<evidence type="ECO:0000256" key="1">
    <source>
        <dbReference type="SAM" id="Coils"/>
    </source>
</evidence>
<proteinExistence type="predicted"/>
<reference evidence="2 3" key="1">
    <citation type="journal article" date="2013" name="PLoS Genet.">
        <title>Genomic mechanisms accounting for the adaptation to parasitism in nematode-trapping fungi.</title>
        <authorList>
            <person name="Meerupati T."/>
            <person name="Andersson K.M."/>
            <person name="Friman E."/>
            <person name="Kumar D."/>
            <person name="Tunlid A."/>
            <person name="Ahren D."/>
        </authorList>
    </citation>
    <scope>NUCLEOTIDE SEQUENCE [LARGE SCALE GENOMIC DNA]</scope>
    <source>
        <strain evidence="2 3">CBS 200.50</strain>
    </source>
</reference>
<name>S8ASB7_DACHA</name>
<keyword evidence="1" id="KW-0175">Coiled coil</keyword>
<feature type="coiled-coil region" evidence="1">
    <location>
        <begin position="84"/>
        <end position="111"/>
    </location>
</feature>
<protein>
    <submittedName>
        <fullName evidence="2">Uncharacterized protein</fullName>
    </submittedName>
</protein>
<dbReference type="AlphaFoldDB" id="S8ASB7"/>
<evidence type="ECO:0000313" key="3">
    <source>
        <dbReference type="Proteomes" id="UP000015100"/>
    </source>
</evidence>
<accession>S8ASB7</accession>
<gene>
    <name evidence="2" type="ORF">H072_229</name>
</gene>
<dbReference type="EMBL" id="AQGS01000003">
    <property type="protein sequence ID" value="EPS45860.1"/>
    <property type="molecule type" value="Genomic_DNA"/>
</dbReference>
<keyword evidence="3" id="KW-1185">Reference proteome</keyword>
<sequence length="164" mass="19304">MISSVDIFDKFDLFERDLKLPRRPRTFPGNSVLTADLDDQVFGTAKNNIELTVDDYDDPYTLEVEVLKVEVGMRRFGYCFAGLGKNIRRLQEKLEREYEVLQKLQAALVKRQRKADMLVRRSNGRDEDVENLSLKIDDWVEYGNEKLDRLCPRPVTNTRWWVDT</sequence>
<evidence type="ECO:0000313" key="2">
    <source>
        <dbReference type="EMBL" id="EPS45860.1"/>
    </source>
</evidence>